<keyword evidence="2" id="KW-0812">Transmembrane</keyword>
<evidence type="ECO:0000256" key="1">
    <source>
        <dbReference type="SAM" id="MobiDB-lite"/>
    </source>
</evidence>
<dbReference type="Proteomes" id="UP000199323">
    <property type="component" value="Unassembled WGS sequence"/>
</dbReference>
<dbReference type="RefSeq" id="WP_093715415.1">
    <property type="nucleotide sequence ID" value="NZ_FONG01000013.1"/>
</dbReference>
<evidence type="ECO:0000256" key="2">
    <source>
        <dbReference type="SAM" id="Phobius"/>
    </source>
</evidence>
<evidence type="ECO:0000313" key="4">
    <source>
        <dbReference type="Proteomes" id="UP000199323"/>
    </source>
</evidence>
<proteinExistence type="predicted"/>
<feature type="transmembrane region" description="Helical" evidence="2">
    <location>
        <begin position="35"/>
        <end position="54"/>
    </location>
</feature>
<gene>
    <name evidence="3" type="ORF">SAMN05216251_113169</name>
</gene>
<keyword evidence="2" id="KW-1133">Transmembrane helix</keyword>
<dbReference type="AlphaFoldDB" id="A0A1I2IFT5"/>
<keyword evidence="2" id="KW-0472">Membrane</keyword>
<dbReference type="EMBL" id="FONG01000013">
    <property type="protein sequence ID" value="SFF41232.1"/>
    <property type="molecule type" value="Genomic_DNA"/>
</dbReference>
<reference evidence="3 4" key="1">
    <citation type="submission" date="2016-10" db="EMBL/GenBank/DDBJ databases">
        <authorList>
            <person name="de Groot N.N."/>
        </authorList>
    </citation>
    <scope>NUCLEOTIDE SEQUENCE [LARGE SCALE GENOMIC DNA]</scope>
    <source>
        <strain evidence="3 4">CGMCC 4.3510</strain>
    </source>
</reference>
<dbReference type="OrthoDB" id="3855691at2"/>
<keyword evidence="4" id="KW-1185">Reference proteome</keyword>
<organism evidence="3 4">
    <name type="scientific">Actinacidiphila alni</name>
    <dbReference type="NCBI Taxonomy" id="380248"/>
    <lineage>
        <taxon>Bacteria</taxon>
        <taxon>Bacillati</taxon>
        <taxon>Actinomycetota</taxon>
        <taxon>Actinomycetes</taxon>
        <taxon>Kitasatosporales</taxon>
        <taxon>Streptomycetaceae</taxon>
        <taxon>Actinacidiphila</taxon>
    </lineage>
</organism>
<name>A0A1I2IFT5_9ACTN</name>
<dbReference type="STRING" id="380248.SAMN05216251_113169"/>
<accession>A0A1I2IFT5</accession>
<evidence type="ECO:0000313" key="3">
    <source>
        <dbReference type="EMBL" id="SFF41232.1"/>
    </source>
</evidence>
<sequence>MSRRATGRRRHSGLLLSGGVLSWLLSVPARLHLRWLVILVVMAAAMAAYGRVLLTAAPMPPSRPPTVRSGPSPSPSYWMPPATSRPPLAH</sequence>
<protein>
    <submittedName>
        <fullName evidence="3">Uncharacterized protein</fullName>
    </submittedName>
</protein>
<feature type="region of interest" description="Disordered" evidence="1">
    <location>
        <begin position="57"/>
        <end position="90"/>
    </location>
</feature>